<dbReference type="PANTHER" id="PTHR43686">
    <property type="entry name" value="SULFURTRANSFERASE-RELATED"/>
    <property type="match status" value="1"/>
</dbReference>
<dbReference type="Pfam" id="PF00266">
    <property type="entry name" value="Aminotran_5"/>
    <property type="match status" value="1"/>
</dbReference>
<organism evidence="3 4">
    <name type="scientific">Macrostomum lignano</name>
    <dbReference type="NCBI Taxonomy" id="282301"/>
    <lineage>
        <taxon>Eukaryota</taxon>
        <taxon>Metazoa</taxon>
        <taxon>Spiralia</taxon>
        <taxon>Lophotrochozoa</taxon>
        <taxon>Platyhelminthes</taxon>
        <taxon>Rhabditophora</taxon>
        <taxon>Macrostomorpha</taxon>
        <taxon>Macrostomida</taxon>
        <taxon>Macrostomidae</taxon>
        <taxon>Macrostomum</taxon>
    </lineage>
</organism>
<dbReference type="InterPro" id="IPR015422">
    <property type="entry name" value="PyrdxlP-dep_Trfase_small"/>
</dbReference>
<dbReference type="Gene3D" id="3.40.640.10">
    <property type="entry name" value="Type I PLP-dependent aspartate aminotransferase-like (Major domain)"/>
    <property type="match status" value="1"/>
</dbReference>
<reference evidence="4" key="1">
    <citation type="submission" date="2016-11" db="UniProtKB">
        <authorList>
            <consortium name="WormBaseParasite"/>
        </authorList>
    </citation>
    <scope>IDENTIFICATION</scope>
</reference>
<dbReference type="InterPro" id="IPR015421">
    <property type="entry name" value="PyrdxlP-dep_Trfase_major"/>
</dbReference>
<dbReference type="WBParaSite" id="maker-uti_cns_0009849-snap-gene-0.6-mRNA-1">
    <property type="protein sequence ID" value="maker-uti_cns_0009849-snap-gene-0.6-mRNA-1"/>
    <property type="gene ID" value="maker-uti_cns_0009849-snap-gene-0.6"/>
</dbReference>
<evidence type="ECO:0000313" key="3">
    <source>
        <dbReference type="Proteomes" id="UP000095280"/>
    </source>
</evidence>
<dbReference type="PANTHER" id="PTHR43686:SF1">
    <property type="entry name" value="AMINOTRAN_5 DOMAIN-CONTAINING PROTEIN"/>
    <property type="match status" value="1"/>
</dbReference>
<evidence type="ECO:0000259" key="2">
    <source>
        <dbReference type="Pfam" id="PF00266"/>
    </source>
</evidence>
<evidence type="ECO:0000256" key="1">
    <source>
        <dbReference type="SAM" id="MobiDB-lite"/>
    </source>
</evidence>
<feature type="domain" description="Aminotransferase class V" evidence="2">
    <location>
        <begin position="1248"/>
        <end position="1606"/>
    </location>
</feature>
<feature type="compositionally biased region" description="Polar residues" evidence="1">
    <location>
        <begin position="1117"/>
        <end position="1126"/>
    </location>
</feature>
<dbReference type="SUPFAM" id="SSF53383">
    <property type="entry name" value="PLP-dependent transferases"/>
    <property type="match status" value="1"/>
</dbReference>
<name>A0A1I8I4W0_9PLAT</name>
<proteinExistence type="predicted"/>
<dbReference type="Gene3D" id="3.90.1150.10">
    <property type="entry name" value="Aspartate Aminotransferase, domain 1"/>
    <property type="match status" value="1"/>
</dbReference>
<keyword evidence="3" id="KW-1185">Reference proteome</keyword>
<protein>
    <submittedName>
        <fullName evidence="4">Aminotran_5 domain-containing protein</fullName>
    </submittedName>
</protein>
<feature type="compositionally biased region" description="Low complexity" evidence="1">
    <location>
        <begin position="1132"/>
        <end position="1152"/>
    </location>
</feature>
<feature type="region of interest" description="Disordered" evidence="1">
    <location>
        <begin position="1094"/>
        <end position="1152"/>
    </location>
</feature>
<dbReference type="InterPro" id="IPR015424">
    <property type="entry name" value="PyrdxlP-dep_Trfase"/>
</dbReference>
<sequence length="1795" mass="195405">ARHALGGACRPREPSVALQVLVDAGHETVKAPKLLASGERYWCCHRAVLAEEANVHLADGLCERGVGDFRIPVRDGDALLPRELGALDRGAIRLHRGRHGNGVAASIGPVERTVAAVESGAAAAATSAAATTAASQLGGQALSFETLRRQLPGQPLDLGLELGAARAQSSELPTLLLKFGLAELQPFAKHAQLGVALLRVQLGLELLLSAGAEHSFQTLFCVLLGQELLTQQVVLVLQVVQLSGQLVSVKSLAGELALRLVLAGLQLGAQDLFAFALLLAERIFQIRNRPAEIGDLQLCRFLVRVDGAPVILQVRLGLLQFLSQALAVSIFGRQLQAQAARVRLQLVRLGLVFVRLGRQQAVLLQQVAALALLLAQQLLNSTNFGYVVLRFVLELLPLLHRLLQLRLRKPASTHLETGVVPGQSLQIVLQTGHLALQRLYAAFLGSQIVLGGLAGLAGLPELLLPGGQLVLRPAQLVLGMVQLRAQVTGLGLLGLQLVLKRSGAVGSLPQDAFQAVLLVVQIGHCGSHLRLIVSQRLDLALQCDAAILQQVGRVLRLQQVRLQLPACPLSGFGLHPLLVADGSLVAELFGALGQATLQLLCLVLELLAALAQLCRARAQIVLNPLLKPGLVAERRLRGHLQSLPEAVPLRHHPTQVGQGVVALGLDSLEHGLGRQRHFRLRRRRQKLSPGSVQLVVGVIKQAAELVPLLGEHAHVALDFGHVPLELVQQRLQLVASSESSLAEPTPPLLADGRSRVGGERARDLVLAAIRSLTFLAPLLPPPAVLAGLLGLDSRVLDGVRLNRVGLELRDPLSTAGVLSILLSSSASYCSIFEVVAAEAFLPPVVPLAPLPLRRRRSISSTSSRSEIVDWTGRETEGKAKNAGKLRRSPHLVQLSATALRCGGPLLRPVALHIGVGDLSVCCLQRLRLLRLQALSQLVNGLQLAAEALVGQVQVDLGPALDSQPVLQAGQGSLELVVAPVQRVNLTNQTLRTRTPGRRIGRCLHLCCAHVGLGPAEMKDLGESKFNESKSECLFSTTTARTAAELWQPPQANQEGSRTLSRSIDMISNCSKKLNRAQSAEVPSQTMLGKLKTAAKNRAPVFSTKQQQQQRWKPKNADVSSQASPVSKDSEKLPPLAQQPKRAAQQKQQQQKLHLPAIDAAPVEKLVVSKPASESGINDVRLPEQRIEVSYCNTSHVILAWLSRHMQTVSEEWRLADKTARKKFDFLLENVIGGDSVFVGPFGLRKLLYFDYVASGRSLRCIEDFIQSSVLPRYGNTHSSGSLVALQSNAYREEARRLIKKCVNAGPDDALIFTGSGATGAVQTLIGVLELQERRRRGEKLAVVHGPFEHHSNLLPWRELADVCTRTPLDSAGGVDMAALEATLKQLRSGEKQKLLLDWSFLSRQQCHRNAMLHAYGAIAVWDYACAGPYVSVDMNPRGAKSAAFDALLLSPHKFVGGPGTPGVLVAKRHLFANRVPHRPGGGTVDFVTRDSHQYEADVETREEGGTPAIVDCIRCGLVFRVKRTIGDRVIENREAELLRWAWQILPDMESVLLLGNRQQPRLPIFSFLVVNRETGLFLHHNFVAILLNDLYGVQSRAGCACAGPYASDLLEFDQQTQNRYPYLADGINRLKYCMDNYPKMKEMCRENDRPGFVRVNLPYFYTNEMVAFLFHAIDMISQHGWKLLPEYTCNPHTGAWRHTDYASQIASLKDFRLDRPVSRMSYLEQQPVSLQSIAKSAANVLQSASNRIRKRLQDGKAKAANPLDNSGLSQQLETRMRWFAMPDEAADSLLLGQKT</sequence>
<evidence type="ECO:0000313" key="4">
    <source>
        <dbReference type="WBParaSite" id="maker-uti_cns_0009849-snap-gene-0.6-mRNA-1"/>
    </source>
</evidence>
<dbReference type="Proteomes" id="UP000095280">
    <property type="component" value="Unplaced"/>
</dbReference>
<accession>A0A1I8I4W0</accession>
<dbReference type="InterPro" id="IPR000192">
    <property type="entry name" value="Aminotrans_V_dom"/>
</dbReference>